<evidence type="ECO:0000313" key="8">
    <source>
        <dbReference type="EMBL" id="CAF3850354.1"/>
    </source>
</evidence>
<sequence length="1571" mass="179252">MSGWFSSIDPNKLKELAANTLINAQKQIDKVLDIKDGTPGSEQRSIAGTNLVVNNSVPPPTTIATATEDFFSTFLSNPRPTILVVENEIEKDTSIANWNSWTDHSNTSQIIPSESQSDLISTEENKNEEEKIPTTESTDIQISLSMPESTDAQQVQSSSLTSDSVEIQQVPSSASLTASSTITESSSNDSGNSLQPTLSLPSSESTLIDPVMETVIDEKSLFIHNENENVQSKTIQSLTSDKRDVIDSWMNNRDNDTTENNVEQSSFDKNDNDSSSLLYTSSYPPNNFSTASIIDDDLTSTSVITTVHDKEQPLETVSTDEEDANAHVEQSNSPTHTISSSNGHDTNSKASSDDGKQASCASSDIEIISCPSVTGGLLQSTTETFDKCRELRDARRPVVREVVVRFPTHSTNLKYHHRLPMDNIDKSTSSNFDAPSWSTLIDEAATEKNPYQNPHGENDDDQQKFFTSETSKEVGELKERLELRDQAFKKLTDESDELHRTNQSLKQSLTELEQRSSRLTDEFQQTIENLSMKIEEQKHVSQERDHLRKQLDTLQKQLFENSTSSGNAMAVLREKEEQIQQLLEEGEKLSKTQLQHTNIIKKLRNKEKENEIQITSFNARIDKLTIELDEAKKNLQEKEENEKQLKETLKKLEKSAIHYEKECLSIKSLYEDAEEQIRSTKVALENSYKEISELNKTKAATESKVVEATLSAEIALKEEIRLALDKERILSKQEQEKLQMTIDELRHSIQRSETQLSRKEHMLRQETNDLRQRLQEAESRNEELTQNISNATRPLLRQIENLQTTYVTQINSLEKTERQLTDRLAEMQAHYAISVEHERVANETLLETNAKWKLAEAQLSTFKQDKIRLTSEVDILKMKITNLEDSKQREKHQIDTMQEAFTQQINSLIQEKRQLEMDAELEKSKYDSDLKRLQIVNDALKEQQNLFDTTSMSRSSSTLESTLQQQRSRRSSGGHDTPLSFAIERSPFTLTPKPSVYETLRNTGAIAVLESLEAQLKEKEGEITLLQSEISDLERTRESMARELVNLSNLNEKLHQQTKNYPVLTEQYKDLEKRYDALLTMYGEKQEEADELKLDLVDVKTLYRAQMSLPDSYSSRLSIYSLLEKLFSPNPTIPYPSHMYVHGNNNTGKSTIVKHALDKHNHSTLWFDCREIHSLNMFYHTFISLLSTDSIPSMKNFNDFVRVLRDLSIQDVNNVKKKKTKQHYFVVLHHIELLLNYDTTGYLLYLLFKLNELTLGHFHHTLILIGHQQFYQLPPMKQIEAELGVLLPTTIFVPAYTRTEIVVILQNILTHQQDILPSSFGQLQIIIELALQVFYTVTNDLVELKDMSTMCIKDFLRNNARKQTNDDGSNNDYRLLYQKEFFMQVLNSVYTRSMSIPQFLDTHTADEEKTDNSSHIATVNNSNGRDLPLSAKFLLIAIYLATQNPIKYDRMLYDKQSQGKKSRRGKIMHKRTQLESSKLEYLPLSSNKPIALNRLFAIHSSLIGDTVPLTTQIYTQLALLTAMRLIELVGGSNETGIINLNEPKIRCTSSSDYVRRLASSIDFKIDDLILV</sequence>
<dbReference type="InterPro" id="IPR027417">
    <property type="entry name" value="P-loop_NTPase"/>
</dbReference>
<dbReference type="SUPFAM" id="SSF52540">
    <property type="entry name" value="P-loop containing nucleoside triphosphate hydrolases"/>
    <property type="match status" value="1"/>
</dbReference>
<feature type="compositionally biased region" description="Polar residues" evidence="5">
    <location>
        <begin position="328"/>
        <end position="350"/>
    </location>
</feature>
<feature type="compositionally biased region" description="Polar residues" evidence="5">
    <location>
        <begin position="99"/>
        <end position="122"/>
    </location>
</feature>
<dbReference type="Pfam" id="PF12325">
    <property type="entry name" value="TMF_TATA_bd"/>
    <property type="match status" value="1"/>
</dbReference>
<evidence type="ECO:0000256" key="2">
    <source>
        <dbReference type="ARBA" id="ARBA00023034"/>
    </source>
</evidence>
<name>A0A819EHB1_9BILA</name>
<evidence type="ECO:0000259" key="7">
    <source>
        <dbReference type="Pfam" id="PF14630"/>
    </source>
</evidence>
<dbReference type="PANTHER" id="PTHR46515:SF1">
    <property type="entry name" value="TATA ELEMENT MODULATORY FACTOR"/>
    <property type="match status" value="1"/>
</dbReference>
<feature type="compositionally biased region" description="Basic and acidic residues" evidence="5">
    <location>
        <begin position="123"/>
        <end position="133"/>
    </location>
</feature>
<evidence type="ECO:0000256" key="3">
    <source>
        <dbReference type="ARBA" id="ARBA00023054"/>
    </source>
</evidence>
<feature type="compositionally biased region" description="Low complexity" evidence="5">
    <location>
        <begin position="949"/>
        <end position="966"/>
    </location>
</feature>
<proteinExistence type="predicted"/>
<dbReference type="Proteomes" id="UP000663842">
    <property type="component" value="Unassembled WGS sequence"/>
</dbReference>
<dbReference type="Pfam" id="PF14630">
    <property type="entry name" value="ORC5_C"/>
    <property type="match status" value="1"/>
</dbReference>
<dbReference type="InterPro" id="IPR022092">
    <property type="entry name" value="TMF_DNA-bd"/>
</dbReference>
<dbReference type="Pfam" id="PF12329">
    <property type="entry name" value="TMF_DNA_bd"/>
    <property type="match status" value="1"/>
</dbReference>
<comment type="caution">
    <text evidence="8">The sequence shown here is derived from an EMBL/GenBank/DDBJ whole genome shotgun (WGS) entry which is preliminary data.</text>
</comment>
<evidence type="ECO:0000256" key="5">
    <source>
        <dbReference type="SAM" id="MobiDB-lite"/>
    </source>
</evidence>
<dbReference type="InterPro" id="IPR047088">
    <property type="entry name" value="ORC5_C"/>
</dbReference>
<evidence type="ECO:0000259" key="6">
    <source>
        <dbReference type="Pfam" id="PF12325"/>
    </source>
</evidence>
<feature type="region of interest" description="Disordered" evidence="5">
    <location>
        <begin position="494"/>
        <end position="513"/>
    </location>
</feature>
<comment type="subcellular location">
    <subcellularLocation>
        <location evidence="1">Golgi apparatus</location>
    </subcellularLocation>
</comment>
<evidence type="ECO:0000313" key="9">
    <source>
        <dbReference type="Proteomes" id="UP000663842"/>
    </source>
</evidence>
<dbReference type="GO" id="GO:0005783">
    <property type="term" value="C:endoplasmic reticulum"/>
    <property type="evidence" value="ECO:0007669"/>
    <property type="project" value="TreeGrafter"/>
</dbReference>
<evidence type="ECO:0000256" key="1">
    <source>
        <dbReference type="ARBA" id="ARBA00004555"/>
    </source>
</evidence>
<dbReference type="GO" id="GO:0005794">
    <property type="term" value="C:Golgi apparatus"/>
    <property type="evidence" value="ECO:0007669"/>
    <property type="project" value="UniProtKB-SubCell"/>
</dbReference>
<feature type="region of interest" description="Disordered" evidence="5">
    <location>
        <begin position="248"/>
        <end position="281"/>
    </location>
</feature>
<feature type="compositionally biased region" description="Polar residues" evidence="5">
    <location>
        <begin position="501"/>
        <end position="511"/>
    </location>
</feature>
<dbReference type="InterPro" id="IPR052602">
    <property type="entry name" value="Growth_transcription_reg"/>
</dbReference>
<feature type="domain" description="TATA element modulatory factor 1 TATA binding" evidence="6">
    <location>
        <begin position="1001"/>
        <end position="1107"/>
    </location>
</feature>
<feature type="region of interest" description="Disordered" evidence="5">
    <location>
        <begin position="946"/>
        <end position="980"/>
    </location>
</feature>
<dbReference type="EMBL" id="CAJOBF010000658">
    <property type="protein sequence ID" value="CAF3850354.1"/>
    <property type="molecule type" value="Genomic_DNA"/>
</dbReference>
<reference evidence="8" key="1">
    <citation type="submission" date="2021-02" db="EMBL/GenBank/DDBJ databases">
        <authorList>
            <person name="Nowell W R."/>
        </authorList>
    </citation>
    <scope>NUCLEOTIDE SEQUENCE</scope>
</reference>
<feature type="coiled-coil region" evidence="4">
    <location>
        <begin position="873"/>
        <end position="943"/>
    </location>
</feature>
<feature type="region of interest" description="Disordered" evidence="5">
    <location>
        <begin position="309"/>
        <end position="358"/>
    </location>
</feature>
<feature type="coiled-coil region" evidence="4">
    <location>
        <begin position="735"/>
        <end position="830"/>
    </location>
</feature>
<protein>
    <submittedName>
        <fullName evidence="8">Uncharacterized protein</fullName>
    </submittedName>
</protein>
<feature type="region of interest" description="Disordered" evidence="5">
    <location>
        <begin position="99"/>
        <end position="205"/>
    </location>
</feature>
<gene>
    <name evidence="8" type="ORF">UXM345_LOCUS7789</name>
</gene>
<keyword evidence="2" id="KW-0333">Golgi apparatus</keyword>
<dbReference type="InterPro" id="IPR022091">
    <property type="entry name" value="TMF_TATA-bd"/>
</dbReference>
<keyword evidence="3 4" id="KW-0175">Coiled coil</keyword>
<feature type="compositionally biased region" description="Low complexity" evidence="5">
    <location>
        <begin position="172"/>
        <end position="205"/>
    </location>
</feature>
<feature type="coiled-coil region" evidence="4">
    <location>
        <begin position="1002"/>
        <end position="1088"/>
    </location>
</feature>
<feature type="compositionally biased region" description="Polar residues" evidence="5">
    <location>
        <begin position="134"/>
        <end position="171"/>
    </location>
</feature>
<dbReference type="PANTHER" id="PTHR46515">
    <property type="entry name" value="TATA ELEMENT MODULATORY FACTOR TMF1"/>
    <property type="match status" value="1"/>
</dbReference>
<organism evidence="8 9">
    <name type="scientific">Rotaria magnacalcarata</name>
    <dbReference type="NCBI Taxonomy" id="392030"/>
    <lineage>
        <taxon>Eukaryota</taxon>
        <taxon>Metazoa</taxon>
        <taxon>Spiralia</taxon>
        <taxon>Gnathifera</taxon>
        <taxon>Rotifera</taxon>
        <taxon>Eurotatoria</taxon>
        <taxon>Bdelloidea</taxon>
        <taxon>Philodinida</taxon>
        <taxon>Philodinidae</taxon>
        <taxon>Rotaria</taxon>
    </lineage>
</organism>
<dbReference type="Gene3D" id="3.40.50.300">
    <property type="entry name" value="P-loop containing nucleotide triphosphate hydrolases"/>
    <property type="match status" value="1"/>
</dbReference>
<accession>A0A819EHB1</accession>
<evidence type="ECO:0000256" key="4">
    <source>
        <dbReference type="SAM" id="Coils"/>
    </source>
</evidence>
<feature type="domain" description="Origin recognition complex subunit 5 C-terminal" evidence="7">
    <location>
        <begin position="1427"/>
        <end position="1567"/>
    </location>
</feature>